<accession>A0A1I7VZ88</accession>
<keyword evidence="1" id="KW-1185">Reference proteome</keyword>
<dbReference type="AlphaFoldDB" id="A0A1I7VZ88"/>
<organism evidence="1 2">
    <name type="scientific">Loa loa</name>
    <name type="common">Eye worm</name>
    <name type="synonym">Filaria loa</name>
    <dbReference type="NCBI Taxonomy" id="7209"/>
    <lineage>
        <taxon>Eukaryota</taxon>
        <taxon>Metazoa</taxon>
        <taxon>Ecdysozoa</taxon>
        <taxon>Nematoda</taxon>
        <taxon>Chromadorea</taxon>
        <taxon>Rhabditida</taxon>
        <taxon>Spirurina</taxon>
        <taxon>Spiruromorpha</taxon>
        <taxon>Filarioidea</taxon>
        <taxon>Onchocercidae</taxon>
        <taxon>Loa</taxon>
    </lineage>
</organism>
<protein>
    <submittedName>
        <fullName evidence="2">CPG4 domain-containing protein</fullName>
    </submittedName>
</protein>
<name>A0A1I7VZ88_LOALO</name>
<dbReference type="PANTHER" id="PTHR37442">
    <property type="entry name" value="F18A1.7 PROTEIN-RELATED"/>
    <property type="match status" value="1"/>
</dbReference>
<dbReference type="PANTHER" id="PTHR37442:SF2">
    <property type="entry name" value="CHONDROITIN PROTEOGLYCAN 4"/>
    <property type="match status" value="1"/>
</dbReference>
<reference evidence="1" key="1">
    <citation type="submission" date="2012-04" db="EMBL/GenBank/DDBJ databases">
        <title>The Genome Sequence of Loa loa.</title>
        <authorList>
            <consortium name="The Broad Institute Genome Sequencing Platform"/>
            <consortium name="Broad Institute Genome Sequencing Center for Infectious Disease"/>
            <person name="Nutman T.B."/>
            <person name="Fink D.L."/>
            <person name="Russ C."/>
            <person name="Young S."/>
            <person name="Zeng Q."/>
            <person name="Gargeya S."/>
            <person name="Alvarado L."/>
            <person name="Berlin A."/>
            <person name="Chapman S.B."/>
            <person name="Chen Z."/>
            <person name="Freedman E."/>
            <person name="Gellesch M."/>
            <person name="Goldberg J."/>
            <person name="Griggs A."/>
            <person name="Gujja S."/>
            <person name="Heilman E.R."/>
            <person name="Heiman D."/>
            <person name="Howarth C."/>
            <person name="Mehta T."/>
            <person name="Neiman D."/>
            <person name="Pearson M."/>
            <person name="Roberts A."/>
            <person name="Saif S."/>
            <person name="Shea T."/>
            <person name="Shenoy N."/>
            <person name="Sisk P."/>
            <person name="Stolte C."/>
            <person name="Sykes S."/>
            <person name="White J."/>
            <person name="Yandava C."/>
            <person name="Haas B."/>
            <person name="Henn M.R."/>
            <person name="Nusbaum C."/>
            <person name="Birren B."/>
        </authorList>
    </citation>
    <scope>NUCLEOTIDE SEQUENCE [LARGE SCALE GENOMIC DNA]</scope>
</reference>
<evidence type="ECO:0000313" key="2">
    <source>
        <dbReference type="WBParaSite" id="EN70_7934"/>
    </source>
</evidence>
<dbReference type="InterPro" id="IPR053123">
    <property type="entry name" value="CPG4-like"/>
</dbReference>
<dbReference type="WBParaSite" id="EN70_7934">
    <property type="protein sequence ID" value="EN70_7934"/>
    <property type="gene ID" value="EN70_7934"/>
</dbReference>
<evidence type="ECO:0000313" key="1">
    <source>
        <dbReference type="Proteomes" id="UP000095285"/>
    </source>
</evidence>
<dbReference type="STRING" id="7209.A0A1I7VZ88"/>
<dbReference type="Proteomes" id="UP000095285">
    <property type="component" value="Unassembled WGS sequence"/>
</dbReference>
<proteinExistence type="predicted"/>
<sequence>MKKLHSDDSPFQYQHVTTMTTITDEQSKMILRNQQMGQLLQRTLNINRTFPRSLISEIIRCLKCTKPILLAIRASLVSGNHYERFVNVCNRLRGVLQCTNHVPGKCSRQSGIESLLDSFRYFCIDQFTECQGKCQASRQVLGWFIYSYIHSTLPFSIPEHDTPAKINVKYFAKISSDACSTLSCYIECLREKYNRRCGDIGGNMFLEVLFRPLVSLHKSWAYSPIATSMMLIMPQTCDFLTNLDQLNEYRLDEKTHAKIENAFPKNAKNQYANHLQGRNSSAISWMPFLKNLPSPLDQKEFPSDSMNYPAPPIHIEEIQEAIDQFKTIDKMQRLHL</sequence>
<reference evidence="2" key="2">
    <citation type="submission" date="2016-11" db="UniProtKB">
        <authorList>
            <consortium name="WormBaseParasite"/>
        </authorList>
    </citation>
    <scope>IDENTIFICATION</scope>
</reference>
<dbReference type="eggNOG" id="ENOG502S6Z7">
    <property type="taxonomic scope" value="Eukaryota"/>
</dbReference>